<sequence length="87" mass="9647">MFPQLIRTDKITFNRERSVYMLIITGETVSTLRGQSVVLTCPIDITSCGDLHSVKWFKGNDRVAVVSGDGDVSNVEGQYTERGVKPL</sequence>
<dbReference type="OrthoDB" id="6106100at2759"/>
<organism evidence="2 3">
    <name type="scientific">Pseudolycoriella hygida</name>
    <dbReference type="NCBI Taxonomy" id="35572"/>
    <lineage>
        <taxon>Eukaryota</taxon>
        <taxon>Metazoa</taxon>
        <taxon>Ecdysozoa</taxon>
        <taxon>Arthropoda</taxon>
        <taxon>Hexapoda</taxon>
        <taxon>Insecta</taxon>
        <taxon>Pterygota</taxon>
        <taxon>Neoptera</taxon>
        <taxon>Endopterygota</taxon>
        <taxon>Diptera</taxon>
        <taxon>Nematocera</taxon>
        <taxon>Sciaroidea</taxon>
        <taxon>Sciaridae</taxon>
        <taxon>Pseudolycoriella</taxon>
    </lineage>
</organism>
<name>A0A9Q0S8M7_9DIPT</name>
<gene>
    <name evidence="2" type="ORF">Bhyg_04636</name>
</gene>
<keyword evidence="3" id="KW-1185">Reference proteome</keyword>
<evidence type="ECO:0000313" key="2">
    <source>
        <dbReference type="EMBL" id="KAJ6649402.1"/>
    </source>
</evidence>
<dbReference type="Pfam" id="PF02368">
    <property type="entry name" value="Big_2"/>
    <property type="match status" value="1"/>
</dbReference>
<comment type="caution">
    <text evidence="2">The sequence shown here is derived from an EMBL/GenBank/DDBJ whole genome shotgun (WGS) entry which is preliminary data.</text>
</comment>
<reference evidence="2" key="1">
    <citation type="submission" date="2022-07" db="EMBL/GenBank/DDBJ databases">
        <authorList>
            <person name="Trinca V."/>
            <person name="Uliana J.V.C."/>
            <person name="Torres T.T."/>
            <person name="Ward R.J."/>
            <person name="Monesi N."/>
        </authorList>
    </citation>
    <scope>NUCLEOTIDE SEQUENCE</scope>
    <source>
        <strain evidence="2">HSMRA1968</strain>
        <tissue evidence="2">Whole embryos</tissue>
    </source>
</reference>
<dbReference type="Proteomes" id="UP001151699">
    <property type="component" value="Chromosome A"/>
</dbReference>
<evidence type="ECO:0000259" key="1">
    <source>
        <dbReference type="Pfam" id="PF02368"/>
    </source>
</evidence>
<dbReference type="InterPro" id="IPR013783">
    <property type="entry name" value="Ig-like_fold"/>
</dbReference>
<feature type="domain" description="BIG2" evidence="1">
    <location>
        <begin position="20"/>
        <end position="74"/>
    </location>
</feature>
<accession>A0A9Q0S8M7</accession>
<dbReference type="AlphaFoldDB" id="A0A9Q0S8M7"/>
<dbReference type="InterPro" id="IPR003343">
    <property type="entry name" value="Big_2"/>
</dbReference>
<dbReference type="EMBL" id="WJQU01000001">
    <property type="protein sequence ID" value="KAJ6649402.1"/>
    <property type="molecule type" value="Genomic_DNA"/>
</dbReference>
<dbReference type="Gene3D" id="2.60.40.10">
    <property type="entry name" value="Immunoglobulins"/>
    <property type="match status" value="1"/>
</dbReference>
<protein>
    <recommendedName>
        <fullName evidence="1">BIG2 domain-containing protein</fullName>
    </recommendedName>
</protein>
<evidence type="ECO:0000313" key="3">
    <source>
        <dbReference type="Proteomes" id="UP001151699"/>
    </source>
</evidence>
<proteinExistence type="predicted"/>